<protein>
    <submittedName>
        <fullName evidence="1">Uncharacterized protein</fullName>
    </submittedName>
</protein>
<evidence type="ECO:0000313" key="1">
    <source>
        <dbReference type="EMBL" id="KAI3370648.1"/>
    </source>
</evidence>
<dbReference type="EMBL" id="CM041536">
    <property type="protein sequence ID" value="KAI3370648.1"/>
    <property type="molecule type" value="Genomic_DNA"/>
</dbReference>
<dbReference type="Proteomes" id="UP000831701">
    <property type="component" value="Chromosome 6"/>
</dbReference>
<accession>A0ACB8WT91</accession>
<proteinExistence type="predicted"/>
<reference evidence="1" key="1">
    <citation type="submission" date="2022-04" db="EMBL/GenBank/DDBJ databases">
        <title>Jade perch genome.</title>
        <authorList>
            <person name="Chao B."/>
        </authorList>
    </citation>
    <scope>NUCLEOTIDE SEQUENCE</scope>
    <source>
        <strain evidence="1">CB-2022</strain>
    </source>
</reference>
<organism evidence="1 2">
    <name type="scientific">Scortum barcoo</name>
    <name type="common">barcoo grunter</name>
    <dbReference type="NCBI Taxonomy" id="214431"/>
    <lineage>
        <taxon>Eukaryota</taxon>
        <taxon>Metazoa</taxon>
        <taxon>Chordata</taxon>
        <taxon>Craniata</taxon>
        <taxon>Vertebrata</taxon>
        <taxon>Euteleostomi</taxon>
        <taxon>Actinopterygii</taxon>
        <taxon>Neopterygii</taxon>
        <taxon>Teleostei</taxon>
        <taxon>Neoteleostei</taxon>
        <taxon>Acanthomorphata</taxon>
        <taxon>Eupercaria</taxon>
        <taxon>Centrarchiformes</taxon>
        <taxon>Terapontoidei</taxon>
        <taxon>Terapontidae</taxon>
        <taxon>Scortum</taxon>
    </lineage>
</organism>
<evidence type="ECO:0000313" key="2">
    <source>
        <dbReference type="Proteomes" id="UP000831701"/>
    </source>
</evidence>
<comment type="caution">
    <text evidence="1">The sequence shown here is derived from an EMBL/GenBank/DDBJ whole genome shotgun (WGS) entry which is preliminary data.</text>
</comment>
<name>A0ACB8WT91_9TELE</name>
<keyword evidence="2" id="KW-1185">Reference proteome</keyword>
<gene>
    <name evidence="1" type="ORF">L3Q82_007087</name>
</gene>
<sequence length="232" mass="24798">MALLAFRDLVLLKLHLEETLGAAASVPPAVTQMLLVLQGIHESGAPTLEYYQLERLVEDRRVSVSQQRPAQQKPAAVRSVLHVRGGGVFVQDLFGIFGNFNPVSVSVPSPHPESRHLRPSGSLLGDQSQPEITITQHHTSSDSSSLAPLVEQEGEAYLEKSGGVRRHTVANAHSDVRLLSASGRMHAGTEKDSGMGEDEGGVEFLVGGGARSPRPFSSQPDMVESPRGGVIC</sequence>